<dbReference type="EMBL" id="BART01001766">
    <property type="protein sequence ID" value="GAG73086.1"/>
    <property type="molecule type" value="Genomic_DNA"/>
</dbReference>
<proteinExistence type="predicted"/>
<reference evidence="1" key="1">
    <citation type="journal article" date="2014" name="Front. Microbiol.">
        <title>High frequency of phylogenetically diverse reductive dehalogenase-homologous genes in deep subseafloor sedimentary metagenomes.</title>
        <authorList>
            <person name="Kawai M."/>
            <person name="Futagami T."/>
            <person name="Toyoda A."/>
            <person name="Takaki Y."/>
            <person name="Nishi S."/>
            <person name="Hori S."/>
            <person name="Arai W."/>
            <person name="Tsubouchi T."/>
            <person name="Morono Y."/>
            <person name="Uchiyama I."/>
            <person name="Ito T."/>
            <person name="Fujiyama A."/>
            <person name="Inagaki F."/>
            <person name="Takami H."/>
        </authorList>
    </citation>
    <scope>NUCLEOTIDE SEQUENCE</scope>
    <source>
        <strain evidence="1">Expedition CK06-06</strain>
    </source>
</reference>
<dbReference type="AlphaFoldDB" id="X1BLU8"/>
<dbReference type="InterPro" id="IPR011990">
    <property type="entry name" value="TPR-like_helical_dom_sf"/>
</dbReference>
<sequence>PVLVGYKAEEATSDKFMPFSAEKYKVFSDPRAIFNKTDSIVGMIFCRQEPEVRLIDADNAEKYIQITTIEKKQNYYFFSHPLESLKSGYYFLTIKSKDREDYKKVISVMPFIAKRPKTYEWSDPPSSGHYYTFELAQEYLNKGEINTSLEYFNRIPKDLWNASMLPVIGRAYYAKKDYAKVIETLAKPEVIKSYSVLLMLGNSALEQKELTKAAEFFELLRKYGDTANINRTLGAIFLSLGKREKAKTYFDRADELGKKQINGDKNKKKIMESIG</sequence>
<dbReference type="Gene3D" id="1.25.40.10">
    <property type="entry name" value="Tetratricopeptide repeat domain"/>
    <property type="match status" value="1"/>
</dbReference>
<dbReference type="InterPro" id="IPR019734">
    <property type="entry name" value="TPR_rpt"/>
</dbReference>
<comment type="caution">
    <text evidence="1">The sequence shown here is derived from an EMBL/GenBank/DDBJ whole genome shotgun (WGS) entry which is preliminary data.</text>
</comment>
<evidence type="ECO:0000313" key="1">
    <source>
        <dbReference type="EMBL" id="GAG73086.1"/>
    </source>
</evidence>
<organism evidence="1">
    <name type="scientific">marine sediment metagenome</name>
    <dbReference type="NCBI Taxonomy" id="412755"/>
    <lineage>
        <taxon>unclassified sequences</taxon>
        <taxon>metagenomes</taxon>
        <taxon>ecological metagenomes</taxon>
    </lineage>
</organism>
<feature type="non-terminal residue" evidence="1">
    <location>
        <position position="1"/>
    </location>
</feature>
<accession>X1BLU8</accession>
<dbReference type="Pfam" id="PF13181">
    <property type="entry name" value="TPR_8"/>
    <property type="match status" value="1"/>
</dbReference>
<gene>
    <name evidence="1" type="ORF">S01H4_05926</name>
</gene>
<dbReference type="SUPFAM" id="SSF81901">
    <property type="entry name" value="HCP-like"/>
    <property type="match status" value="1"/>
</dbReference>
<protein>
    <submittedName>
        <fullName evidence="1">Uncharacterized protein</fullName>
    </submittedName>
</protein>
<dbReference type="PROSITE" id="PS50005">
    <property type="entry name" value="TPR"/>
    <property type="match status" value="1"/>
</dbReference>
<name>X1BLU8_9ZZZZ</name>